<reference evidence="2 3" key="1">
    <citation type="journal article" date="2019" name="Int. J. Syst. Evol. Microbiol.">
        <title>The Global Catalogue of Microorganisms (GCM) 10K type strain sequencing project: providing services to taxonomists for standard genome sequencing and annotation.</title>
        <authorList>
            <consortium name="The Broad Institute Genomics Platform"/>
            <consortium name="The Broad Institute Genome Sequencing Center for Infectious Disease"/>
            <person name="Wu L."/>
            <person name="Ma J."/>
        </authorList>
    </citation>
    <scope>NUCLEOTIDE SEQUENCE [LARGE SCALE GENOMIC DNA]</scope>
    <source>
        <strain evidence="2 3">JCM 13378</strain>
    </source>
</reference>
<gene>
    <name evidence="2" type="ORF">GCM10009092_11450</name>
</gene>
<dbReference type="SUPFAM" id="SSF55729">
    <property type="entry name" value="Acyl-CoA N-acyltransferases (Nat)"/>
    <property type="match status" value="1"/>
</dbReference>
<keyword evidence="3" id="KW-1185">Reference proteome</keyword>
<name>A0ABN0WWV8_9ALTE</name>
<sequence>MLEWISFALLVTTGQGIATQLLINCLGQAEKKHARVVLIERHEENLASAGMMKKAGFYIIDRFYDPDKRESGSRCSVIFQKDILPE</sequence>
<dbReference type="RefSeq" id="WP_343842801.1">
    <property type="nucleotide sequence ID" value="NZ_BAAAEI010000006.1"/>
</dbReference>
<dbReference type="InterPro" id="IPR016181">
    <property type="entry name" value="Acyl_CoA_acyltransferase"/>
</dbReference>
<dbReference type="InterPro" id="IPR000182">
    <property type="entry name" value="GNAT_dom"/>
</dbReference>
<evidence type="ECO:0000313" key="3">
    <source>
        <dbReference type="Proteomes" id="UP001501757"/>
    </source>
</evidence>
<comment type="caution">
    <text evidence="2">The sequence shown here is derived from an EMBL/GenBank/DDBJ whole genome shotgun (WGS) entry which is preliminary data.</text>
</comment>
<dbReference type="Proteomes" id="UP001501757">
    <property type="component" value="Unassembled WGS sequence"/>
</dbReference>
<dbReference type="EMBL" id="BAAAEI010000006">
    <property type="protein sequence ID" value="GAA0348781.1"/>
    <property type="molecule type" value="Genomic_DNA"/>
</dbReference>
<accession>A0ABN0WWV8</accession>
<proteinExistence type="predicted"/>
<evidence type="ECO:0000313" key="2">
    <source>
        <dbReference type="EMBL" id="GAA0348781.1"/>
    </source>
</evidence>
<feature type="domain" description="N-acetyltransferase" evidence="1">
    <location>
        <begin position="14"/>
        <end position="57"/>
    </location>
</feature>
<evidence type="ECO:0000259" key="1">
    <source>
        <dbReference type="Pfam" id="PF00583"/>
    </source>
</evidence>
<dbReference type="Pfam" id="PF00583">
    <property type="entry name" value="Acetyltransf_1"/>
    <property type="match status" value="1"/>
</dbReference>
<dbReference type="Gene3D" id="3.40.630.30">
    <property type="match status" value="1"/>
</dbReference>
<organism evidence="2 3">
    <name type="scientific">Bowmanella denitrificans</name>
    <dbReference type="NCBI Taxonomy" id="366582"/>
    <lineage>
        <taxon>Bacteria</taxon>
        <taxon>Pseudomonadati</taxon>
        <taxon>Pseudomonadota</taxon>
        <taxon>Gammaproteobacteria</taxon>
        <taxon>Alteromonadales</taxon>
        <taxon>Alteromonadaceae</taxon>
        <taxon>Bowmanella</taxon>
    </lineage>
</organism>
<protein>
    <recommendedName>
        <fullName evidence="1">N-acetyltransferase domain-containing protein</fullName>
    </recommendedName>
</protein>